<feature type="chain" id="PRO_5045484466" evidence="1">
    <location>
        <begin position="18"/>
        <end position="176"/>
    </location>
</feature>
<sequence>MRLTLALCLFLPTAVLAGPEDPSTFDPVQYGPQKVLYDWNYATPEDGLRALGFIRNHIAAMEEFGDLEGSDIVVVAHGNDLHAFARQNAAAFPDAYTALQELADKGVKFHVCRNAAKGRGYEPDDFYDLITVVPAAVIDIAKYGNEGYSYMYPALFPRMTTQDIAEKYPEIGMAQD</sequence>
<evidence type="ECO:0000313" key="3">
    <source>
        <dbReference type="Proteomes" id="UP001203945"/>
    </source>
</evidence>
<gene>
    <name evidence="2" type="ORF">MLD63_05205</name>
</gene>
<protein>
    <submittedName>
        <fullName evidence="2">DsrE family protein</fullName>
    </submittedName>
</protein>
<evidence type="ECO:0000313" key="2">
    <source>
        <dbReference type="EMBL" id="MCQ0969825.1"/>
    </source>
</evidence>
<keyword evidence="3" id="KW-1185">Reference proteome</keyword>
<keyword evidence="1" id="KW-0732">Signal</keyword>
<organism evidence="2 3">
    <name type="scientific">Paracoccus albicereus</name>
    <dbReference type="NCBI Taxonomy" id="2922394"/>
    <lineage>
        <taxon>Bacteria</taxon>
        <taxon>Pseudomonadati</taxon>
        <taxon>Pseudomonadota</taxon>
        <taxon>Alphaproteobacteria</taxon>
        <taxon>Rhodobacterales</taxon>
        <taxon>Paracoccaceae</taxon>
        <taxon>Paracoccus</taxon>
    </lineage>
</organism>
<dbReference type="InterPro" id="IPR003787">
    <property type="entry name" value="Sulphur_relay_DsrE/F-like"/>
</dbReference>
<dbReference type="PANTHER" id="PTHR37691">
    <property type="entry name" value="BLR3518 PROTEIN"/>
    <property type="match status" value="1"/>
</dbReference>
<dbReference type="RefSeq" id="WP_255328839.1">
    <property type="nucleotide sequence ID" value="NZ_JAKZEU010000002.1"/>
</dbReference>
<dbReference type="Gene3D" id="3.40.1260.10">
    <property type="entry name" value="DsrEFH-like"/>
    <property type="match status" value="1"/>
</dbReference>
<proteinExistence type="predicted"/>
<dbReference type="InterPro" id="IPR027396">
    <property type="entry name" value="DsrEFH-like"/>
</dbReference>
<evidence type="ECO:0000256" key="1">
    <source>
        <dbReference type="SAM" id="SignalP"/>
    </source>
</evidence>
<name>A0ABT1MNG1_9RHOB</name>
<dbReference type="Pfam" id="PF02635">
    <property type="entry name" value="DsrE"/>
    <property type="match status" value="1"/>
</dbReference>
<reference evidence="2 3" key="1">
    <citation type="submission" date="2022-03" db="EMBL/GenBank/DDBJ databases">
        <authorList>
            <person name="He Y."/>
        </authorList>
    </citation>
    <scope>NUCLEOTIDE SEQUENCE [LARGE SCALE GENOMIC DNA]</scope>
    <source>
        <strain evidence="2 3">TK19116</strain>
    </source>
</reference>
<dbReference type="Proteomes" id="UP001203945">
    <property type="component" value="Unassembled WGS sequence"/>
</dbReference>
<accession>A0ABT1MNG1</accession>
<dbReference type="EMBL" id="JAKZEU010000002">
    <property type="protein sequence ID" value="MCQ0969825.1"/>
    <property type="molecule type" value="Genomic_DNA"/>
</dbReference>
<comment type="caution">
    <text evidence="2">The sequence shown here is derived from an EMBL/GenBank/DDBJ whole genome shotgun (WGS) entry which is preliminary data.</text>
</comment>
<feature type="signal peptide" evidence="1">
    <location>
        <begin position="1"/>
        <end position="17"/>
    </location>
</feature>
<dbReference type="PANTHER" id="PTHR37691:SF1">
    <property type="entry name" value="BLR3518 PROTEIN"/>
    <property type="match status" value="1"/>
</dbReference>
<dbReference type="SUPFAM" id="SSF75169">
    <property type="entry name" value="DsrEFH-like"/>
    <property type="match status" value="1"/>
</dbReference>